<evidence type="ECO:0000256" key="9">
    <source>
        <dbReference type="ARBA" id="ARBA00022833"/>
    </source>
</evidence>
<dbReference type="GO" id="GO:0008270">
    <property type="term" value="F:zinc ion binding"/>
    <property type="evidence" value="ECO:0007669"/>
    <property type="project" value="UniProtKB-KW"/>
</dbReference>
<dbReference type="Pfam" id="PF12483">
    <property type="entry name" value="GIDE"/>
    <property type="match status" value="1"/>
</dbReference>
<protein>
    <recommendedName>
        <fullName evidence="3">RING-type E3 ubiquitin transferase</fullName>
        <ecNumber evidence="3">2.3.2.27</ecNumber>
    </recommendedName>
</protein>
<keyword evidence="4" id="KW-0808">Transferase</keyword>
<dbReference type="EMBL" id="CAEZYQ010000015">
    <property type="protein sequence ID" value="CAB4752141.1"/>
    <property type="molecule type" value="Genomic_DNA"/>
</dbReference>
<evidence type="ECO:0000256" key="11">
    <source>
        <dbReference type="ARBA" id="ARBA00023136"/>
    </source>
</evidence>
<evidence type="ECO:0000256" key="5">
    <source>
        <dbReference type="ARBA" id="ARBA00022692"/>
    </source>
</evidence>
<proteinExistence type="predicted"/>
<dbReference type="GO" id="GO:0061630">
    <property type="term" value="F:ubiquitin protein ligase activity"/>
    <property type="evidence" value="ECO:0007669"/>
    <property type="project" value="UniProtKB-EC"/>
</dbReference>
<comment type="catalytic activity">
    <reaction evidence="1">
        <text>S-ubiquitinyl-[E2 ubiquitin-conjugating enzyme]-L-cysteine + [acceptor protein]-L-lysine = [E2 ubiquitin-conjugating enzyme]-L-cysteine + N(6)-ubiquitinyl-[acceptor protein]-L-lysine.</text>
        <dbReference type="EC" id="2.3.2.27"/>
    </reaction>
</comment>
<gene>
    <name evidence="14" type="ORF">UFOPK2761_02045</name>
</gene>
<dbReference type="GO" id="GO:0016020">
    <property type="term" value="C:membrane"/>
    <property type="evidence" value="ECO:0007669"/>
    <property type="project" value="UniProtKB-SubCell"/>
</dbReference>
<accession>A0A6J6TWZ5</accession>
<keyword evidence="5" id="KW-0812">Transmembrane</keyword>
<evidence type="ECO:0000256" key="1">
    <source>
        <dbReference type="ARBA" id="ARBA00000900"/>
    </source>
</evidence>
<evidence type="ECO:0000313" key="14">
    <source>
        <dbReference type="EMBL" id="CAB4752141.1"/>
    </source>
</evidence>
<dbReference type="InterPro" id="IPR022170">
    <property type="entry name" value="MUL1-like"/>
</dbReference>
<feature type="compositionally biased region" description="Low complexity" evidence="12">
    <location>
        <begin position="108"/>
        <end position="124"/>
    </location>
</feature>
<evidence type="ECO:0000256" key="8">
    <source>
        <dbReference type="ARBA" id="ARBA00022786"/>
    </source>
</evidence>
<dbReference type="GO" id="GO:0016567">
    <property type="term" value="P:protein ubiquitination"/>
    <property type="evidence" value="ECO:0007669"/>
    <property type="project" value="InterPro"/>
</dbReference>
<keyword evidence="10" id="KW-1133">Transmembrane helix</keyword>
<reference evidence="14" key="1">
    <citation type="submission" date="2020-05" db="EMBL/GenBank/DDBJ databases">
        <authorList>
            <person name="Chiriac C."/>
            <person name="Salcher M."/>
            <person name="Ghai R."/>
            <person name="Kavagutti S V."/>
        </authorList>
    </citation>
    <scope>NUCLEOTIDE SEQUENCE</scope>
</reference>
<dbReference type="AlphaFoldDB" id="A0A6J6TWZ5"/>
<keyword evidence="8" id="KW-0833">Ubl conjugation pathway</keyword>
<evidence type="ECO:0000256" key="4">
    <source>
        <dbReference type="ARBA" id="ARBA00022679"/>
    </source>
</evidence>
<name>A0A6J6TWZ5_9ZZZZ</name>
<comment type="subcellular location">
    <subcellularLocation>
        <location evidence="2">Membrane</location>
        <topology evidence="2">Multi-pass membrane protein</topology>
    </subcellularLocation>
</comment>
<sequence>MGFLVAAAVAAAVAGVAWWMGRSAERRRGAMLATETSTVATLRELAAAASAAAGAGSYREVVELSGEAAPGPGGPLRSPETGTPCVWHRQVVTRRYTKVSKDAQGNRTSSTAEETVTSESSESAFVLRDATGEVLVEPTSGVDGARRTVSEFREGRRGGGRDTIGFEHEEWVLEPGTRLFVRGEVSERDGRLVVGAPAKGDLVITTRTEEQLVESAAGSARTAGIVTKVAAVAAVGLAVVGALSLL</sequence>
<keyword evidence="11" id="KW-0472">Membrane</keyword>
<feature type="region of interest" description="Disordered" evidence="12">
    <location>
        <begin position="98"/>
        <end position="124"/>
    </location>
</feature>
<evidence type="ECO:0000256" key="7">
    <source>
        <dbReference type="ARBA" id="ARBA00022771"/>
    </source>
</evidence>
<evidence type="ECO:0000259" key="13">
    <source>
        <dbReference type="Pfam" id="PF12483"/>
    </source>
</evidence>
<feature type="domain" description="E3 Ubiquitin ligase MUL1-like" evidence="13">
    <location>
        <begin position="102"/>
        <end position="235"/>
    </location>
</feature>
<evidence type="ECO:0000256" key="3">
    <source>
        <dbReference type="ARBA" id="ARBA00012483"/>
    </source>
</evidence>
<keyword evidence="9" id="KW-0862">Zinc</keyword>
<evidence type="ECO:0000256" key="2">
    <source>
        <dbReference type="ARBA" id="ARBA00004141"/>
    </source>
</evidence>
<evidence type="ECO:0000256" key="10">
    <source>
        <dbReference type="ARBA" id="ARBA00022989"/>
    </source>
</evidence>
<evidence type="ECO:0000256" key="6">
    <source>
        <dbReference type="ARBA" id="ARBA00022723"/>
    </source>
</evidence>
<keyword evidence="7" id="KW-0863">Zinc-finger</keyword>
<dbReference type="EC" id="2.3.2.27" evidence="3"/>
<organism evidence="14">
    <name type="scientific">freshwater metagenome</name>
    <dbReference type="NCBI Taxonomy" id="449393"/>
    <lineage>
        <taxon>unclassified sequences</taxon>
        <taxon>metagenomes</taxon>
        <taxon>ecological metagenomes</taxon>
    </lineage>
</organism>
<keyword evidence="6" id="KW-0479">Metal-binding</keyword>
<evidence type="ECO:0000256" key="12">
    <source>
        <dbReference type="SAM" id="MobiDB-lite"/>
    </source>
</evidence>